<dbReference type="Proteomes" id="UP000467841">
    <property type="component" value="Unassembled WGS sequence"/>
</dbReference>
<reference evidence="1" key="1">
    <citation type="submission" date="2020-01" db="EMBL/GenBank/DDBJ databases">
        <authorList>
            <person name="Mishra B."/>
        </authorList>
    </citation>
    <scope>NUCLEOTIDE SEQUENCE [LARGE SCALE GENOMIC DNA]</scope>
</reference>
<sequence length="184" mass="20894">MVLSPNRLGEVKYAIIKRGSRRTGLDKTEYENKENKGEKSSNALGVCRGFLDLVDLQGIGGLLFIWRGGWLLQDILPFLQLENFLLSLIYFHSSSRHISLFTISQIFVFLLKTCHLFEEVNDEGGLTLLLLLIVTGSGKCANFSSNKEGKVYRENVKDMKGVFGDMDRQDRYVDSFVDYLVANR</sequence>
<accession>A0A6D2HU54</accession>
<evidence type="ECO:0000313" key="1">
    <source>
        <dbReference type="EMBL" id="CAA7019792.1"/>
    </source>
</evidence>
<keyword evidence="2" id="KW-1185">Reference proteome</keyword>
<dbReference type="OrthoDB" id="5835829at2759"/>
<gene>
    <name evidence="1" type="ORF">MERR_LOCUS7027</name>
</gene>
<dbReference type="EMBL" id="CACVBM020000488">
    <property type="protein sequence ID" value="CAA7019792.1"/>
    <property type="molecule type" value="Genomic_DNA"/>
</dbReference>
<name>A0A6D2HU54_9BRAS</name>
<evidence type="ECO:0000313" key="2">
    <source>
        <dbReference type="Proteomes" id="UP000467841"/>
    </source>
</evidence>
<organism evidence="1 2">
    <name type="scientific">Microthlaspi erraticum</name>
    <dbReference type="NCBI Taxonomy" id="1685480"/>
    <lineage>
        <taxon>Eukaryota</taxon>
        <taxon>Viridiplantae</taxon>
        <taxon>Streptophyta</taxon>
        <taxon>Embryophyta</taxon>
        <taxon>Tracheophyta</taxon>
        <taxon>Spermatophyta</taxon>
        <taxon>Magnoliopsida</taxon>
        <taxon>eudicotyledons</taxon>
        <taxon>Gunneridae</taxon>
        <taxon>Pentapetalae</taxon>
        <taxon>rosids</taxon>
        <taxon>malvids</taxon>
        <taxon>Brassicales</taxon>
        <taxon>Brassicaceae</taxon>
        <taxon>Coluteocarpeae</taxon>
        <taxon>Microthlaspi</taxon>
    </lineage>
</organism>
<protein>
    <submittedName>
        <fullName evidence="1">Uncharacterized protein</fullName>
    </submittedName>
</protein>
<dbReference type="AlphaFoldDB" id="A0A6D2HU54"/>
<proteinExistence type="predicted"/>
<comment type="caution">
    <text evidence="1">The sequence shown here is derived from an EMBL/GenBank/DDBJ whole genome shotgun (WGS) entry which is preliminary data.</text>
</comment>